<evidence type="ECO:0000313" key="1">
    <source>
        <dbReference type="EMBL" id="KAL1251871.1"/>
    </source>
</evidence>
<comment type="caution">
    <text evidence="1">The sequence shown here is derived from an EMBL/GenBank/DDBJ whole genome shotgun (WGS) entry which is preliminary data.</text>
</comment>
<reference evidence="1 2" key="1">
    <citation type="submission" date="2023-09" db="EMBL/GenBank/DDBJ databases">
        <authorList>
            <person name="Wang M."/>
        </authorList>
    </citation>
    <scope>NUCLEOTIDE SEQUENCE [LARGE SCALE GENOMIC DNA]</scope>
    <source>
        <strain evidence="1">GT-2023</strain>
        <tissue evidence="1">Liver</tissue>
    </source>
</reference>
<protein>
    <submittedName>
        <fullName evidence="1">Uncharacterized protein</fullName>
    </submittedName>
</protein>
<evidence type="ECO:0000313" key="2">
    <source>
        <dbReference type="Proteomes" id="UP001558613"/>
    </source>
</evidence>
<dbReference type="PANTHER" id="PTHR31751">
    <property type="entry name" value="SI:CH211-108C17.2-RELATED-RELATED"/>
    <property type="match status" value="1"/>
</dbReference>
<feature type="non-terminal residue" evidence="1">
    <location>
        <position position="1"/>
    </location>
</feature>
<gene>
    <name evidence="1" type="ORF">QQF64_019667</name>
</gene>
<accession>A0ABR3LG61</accession>
<dbReference type="Proteomes" id="UP001558613">
    <property type="component" value="Unassembled WGS sequence"/>
</dbReference>
<organism evidence="1 2">
    <name type="scientific">Cirrhinus molitorella</name>
    <name type="common">mud carp</name>
    <dbReference type="NCBI Taxonomy" id="172907"/>
    <lineage>
        <taxon>Eukaryota</taxon>
        <taxon>Metazoa</taxon>
        <taxon>Chordata</taxon>
        <taxon>Craniata</taxon>
        <taxon>Vertebrata</taxon>
        <taxon>Euteleostomi</taxon>
        <taxon>Actinopterygii</taxon>
        <taxon>Neopterygii</taxon>
        <taxon>Teleostei</taxon>
        <taxon>Ostariophysi</taxon>
        <taxon>Cypriniformes</taxon>
        <taxon>Cyprinidae</taxon>
        <taxon>Labeoninae</taxon>
        <taxon>Labeonini</taxon>
        <taxon>Cirrhinus</taxon>
    </lineage>
</organism>
<proteinExistence type="predicted"/>
<dbReference type="EMBL" id="JAYMGO010000022">
    <property type="protein sequence ID" value="KAL1251871.1"/>
    <property type="molecule type" value="Genomic_DNA"/>
</dbReference>
<name>A0ABR3LG61_9TELE</name>
<keyword evidence="2" id="KW-1185">Reference proteome</keyword>
<sequence>SSEDPSSSWCELEALKHSIRFLTEQHMQVSALITDRNPQVAKWVREEFCPKGTSHFFDIWHIGKMMSRKSSGKERECEDLKLWRPAVINLLYWTAASTPNGDADVMEAKRKSMVALASWCSAHGALLACIISPPFGFEGLQAVVQSGAQRHI</sequence>
<dbReference type="PANTHER" id="PTHR31751:SF42">
    <property type="entry name" value="PROTEIN CBG10204"/>
    <property type="match status" value="1"/>
</dbReference>